<evidence type="ECO:0000313" key="2">
    <source>
        <dbReference type="Proteomes" id="UP000594034"/>
    </source>
</evidence>
<sequence length="263" mass="30475">MRVISDLANGNYFSQGSIFNGLKNSNGLSTLGIIITARCDLEHDKVDKVVCLPIYPLSTWMEIYGNDDFYNKNLKAATTQFDDLATKYELNYETCKTFGIDEFTRILSSRCTKKTDIDKIIQLHDFICNKCKLPKIKNITDSKKRYIESIINNQKQNIHFFEYLEGIEHIGLVVDLSEPISLPIDAAKGISNILFHQKYNRDKDEIYRNILINEDESASFKCIIKSPYIEHLLQRFSQFYARIGTEDISDNVYNEILEVYFAR</sequence>
<reference evidence="1 2" key="1">
    <citation type="submission" date="2019-05" db="EMBL/GenBank/DDBJ databases">
        <title>OXA-830, a novel chromosomally encoded expanded-spectrum class D beta-lactamase in Aeromonas simiae.</title>
        <authorList>
            <person name="Zhou W."/>
            <person name="Chen Q."/>
        </authorList>
    </citation>
    <scope>NUCLEOTIDE SEQUENCE [LARGE SCALE GENOMIC DNA]</scope>
    <source>
        <strain evidence="1 2">A6</strain>
    </source>
</reference>
<evidence type="ECO:0000313" key="1">
    <source>
        <dbReference type="EMBL" id="QFI55250.1"/>
    </source>
</evidence>
<gene>
    <name evidence="1" type="ORF">FE240_11470</name>
</gene>
<protein>
    <submittedName>
        <fullName evidence="1">Uncharacterized protein</fullName>
    </submittedName>
</protein>
<organism evidence="1 2">
    <name type="scientific">Aeromonas simiae</name>
    <dbReference type="NCBI Taxonomy" id="218936"/>
    <lineage>
        <taxon>Bacteria</taxon>
        <taxon>Pseudomonadati</taxon>
        <taxon>Pseudomonadota</taxon>
        <taxon>Gammaproteobacteria</taxon>
        <taxon>Aeromonadales</taxon>
        <taxon>Aeromonadaceae</taxon>
        <taxon>Aeromonas</taxon>
    </lineage>
</organism>
<dbReference type="KEGG" id="asim:FE240_11470"/>
<keyword evidence="2" id="KW-1185">Reference proteome</keyword>
<dbReference type="RefSeq" id="WP_193001073.1">
    <property type="nucleotide sequence ID" value="NZ_CP040449.1"/>
</dbReference>
<proteinExistence type="predicted"/>
<dbReference type="EMBL" id="CP040449">
    <property type="protein sequence ID" value="QFI55250.1"/>
    <property type="molecule type" value="Genomic_DNA"/>
</dbReference>
<accession>A0A5J6WX75</accession>
<dbReference type="AlphaFoldDB" id="A0A5J6WX75"/>
<dbReference type="Proteomes" id="UP000594034">
    <property type="component" value="Chromosome"/>
</dbReference>
<name>A0A5J6WX75_9GAMM</name>